<protein>
    <submittedName>
        <fullName evidence="2">Uncharacterized protein</fullName>
    </submittedName>
</protein>
<sequence>MVPVAEPAAGPAARQRVRRDQSWCGGVLRPRGVPFPYAWPSRRSRP</sequence>
<feature type="compositionally biased region" description="Low complexity" evidence="1">
    <location>
        <begin position="1"/>
        <end position="13"/>
    </location>
</feature>
<reference evidence="2 3" key="1">
    <citation type="submission" date="2024-09" db="EMBL/GenBank/DDBJ databases">
        <authorList>
            <person name="Sun Q."/>
            <person name="Mori K."/>
        </authorList>
    </citation>
    <scope>NUCLEOTIDE SEQUENCE [LARGE SCALE GENOMIC DNA]</scope>
    <source>
        <strain evidence="2 3">CCM 7609</strain>
    </source>
</reference>
<keyword evidence="3" id="KW-1185">Reference proteome</keyword>
<organism evidence="2 3">
    <name type="scientific">Citricoccus parietis</name>
    <dbReference type="NCBI Taxonomy" id="592307"/>
    <lineage>
        <taxon>Bacteria</taxon>
        <taxon>Bacillati</taxon>
        <taxon>Actinomycetota</taxon>
        <taxon>Actinomycetes</taxon>
        <taxon>Micrococcales</taxon>
        <taxon>Micrococcaceae</taxon>
        <taxon>Citricoccus</taxon>
    </lineage>
</organism>
<feature type="region of interest" description="Disordered" evidence="1">
    <location>
        <begin position="1"/>
        <end position="20"/>
    </location>
</feature>
<dbReference type="EMBL" id="JBHMFI010000002">
    <property type="protein sequence ID" value="MFB9074852.1"/>
    <property type="molecule type" value="Genomic_DNA"/>
</dbReference>
<evidence type="ECO:0000256" key="1">
    <source>
        <dbReference type="SAM" id="MobiDB-lite"/>
    </source>
</evidence>
<evidence type="ECO:0000313" key="3">
    <source>
        <dbReference type="Proteomes" id="UP001589575"/>
    </source>
</evidence>
<gene>
    <name evidence="2" type="ORF">ACFFX0_28155</name>
</gene>
<comment type="caution">
    <text evidence="2">The sequence shown here is derived from an EMBL/GenBank/DDBJ whole genome shotgun (WGS) entry which is preliminary data.</text>
</comment>
<dbReference type="Proteomes" id="UP001589575">
    <property type="component" value="Unassembled WGS sequence"/>
</dbReference>
<accession>A0ABV5G7C2</accession>
<evidence type="ECO:0000313" key="2">
    <source>
        <dbReference type="EMBL" id="MFB9074852.1"/>
    </source>
</evidence>
<proteinExistence type="predicted"/>
<name>A0ABV5G7C2_9MICC</name>